<name>A0A939KEV3_9BURK</name>
<dbReference type="SUPFAM" id="SSF69572">
    <property type="entry name" value="Activating enzymes of the ubiquitin-like proteins"/>
    <property type="match status" value="1"/>
</dbReference>
<dbReference type="GO" id="GO:0061503">
    <property type="term" value="F:tRNA threonylcarbamoyladenosine dehydratase"/>
    <property type="evidence" value="ECO:0007669"/>
    <property type="project" value="TreeGrafter"/>
</dbReference>
<dbReference type="InterPro" id="IPR035985">
    <property type="entry name" value="Ubiquitin-activating_enz"/>
</dbReference>
<organism evidence="2 3">
    <name type="scientific">Comamonas denitrificans</name>
    <dbReference type="NCBI Taxonomy" id="117506"/>
    <lineage>
        <taxon>Bacteria</taxon>
        <taxon>Pseudomonadati</taxon>
        <taxon>Pseudomonadota</taxon>
        <taxon>Betaproteobacteria</taxon>
        <taxon>Burkholderiales</taxon>
        <taxon>Comamonadaceae</taxon>
        <taxon>Comamonas</taxon>
    </lineage>
</organism>
<evidence type="ECO:0000313" key="2">
    <source>
        <dbReference type="EMBL" id="MBO1249753.1"/>
    </source>
</evidence>
<evidence type="ECO:0000313" key="3">
    <source>
        <dbReference type="Proteomes" id="UP000664731"/>
    </source>
</evidence>
<dbReference type="GO" id="GO:0061504">
    <property type="term" value="P:cyclic threonylcarbamoyladenosine biosynthetic process"/>
    <property type="evidence" value="ECO:0007669"/>
    <property type="project" value="TreeGrafter"/>
</dbReference>
<gene>
    <name evidence="2" type="ORF">J1777_07950</name>
</gene>
<comment type="caution">
    <text evidence="2">The sequence shown here is derived from an EMBL/GenBank/DDBJ whole genome shotgun (WGS) entry which is preliminary data.</text>
</comment>
<keyword evidence="3" id="KW-1185">Reference proteome</keyword>
<evidence type="ECO:0000259" key="1">
    <source>
        <dbReference type="Pfam" id="PF00899"/>
    </source>
</evidence>
<sequence length="290" mass="30461">MAGFAPAIADPVGDSFLAKPSLDADAAADAQRRFGGLQRLYGLNGAQQIRASHVVVVGIGGVGSWAAEALARSGVGRLTLIDMDHIAPSNINRQIHALTPTIGQAKVLAMQERIASIHPSCQVITVDDFVTPENWPGLLTHPVDAVIDACDQMSAKLAMAQWARKTGQCFITVGAAGGKRLAHKVDIDDLVATTHDPLLAQLRYRLRKHDGAPRGGKKIGVPCVFSREAVAGPDASCQLEAGGSPDGSLNCHGYGSVVAVTATFGQCAAGWVLDRLAHNKPQQEKNHGFS</sequence>
<dbReference type="Proteomes" id="UP000664731">
    <property type="component" value="Unassembled WGS sequence"/>
</dbReference>
<dbReference type="GO" id="GO:0008641">
    <property type="term" value="F:ubiquitin-like modifier activating enzyme activity"/>
    <property type="evidence" value="ECO:0007669"/>
    <property type="project" value="InterPro"/>
</dbReference>
<reference evidence="2" key="1">
    <citation type="submission" date="2021-03" db="EMBL/GenBank/DDBJ databases">
        <title>Comamonas denitrificans.</title>
        <authorList>
            <person name="Finster K."/>
        </authorList>
    </citation>
    <scope>NUCLEOTIDE SEQUENCE</scope>
    <source>
        <strain evidence="2">MM2021_4</strain>
    </source>
</reference>
<dbReference type="PANTHER" id="PTHR43267:SF1">
    <property type="entry name" value="TRNA THREONYLCARBAMOYLADENOSINE DEHYDRATASE"/>
    <property type="match status" value="1"/>
</dbReference>
<protein>
    <submittedName>
        <fullName evidence="2">tRNA threonylcarbamoyladenosine dehydratase</fullName>
    </submittedName>
</protein>
<dbReference type="Gene3D" id="3.40.50.720">
    <property type="entry name" value="NAD(P)-binding Rossmann-like Domain"/>
    <property type="match status" value="1"/>
</dbReference>
<accession>A0A939KEV3</accession>
<dbReference type="RefSeq" id="WP_207575216.1">
    <property type="nucleotide sequence ID" value="NZ_JAFNME010000014.1"/>
</dbReference>
<dbReference type="Pfam" id="PF00899">
    <property type="entry name" value="ThiF"/>
    <property type="match status" value="1"/>
</dbReference>
<dbReference type="PANTHER" id="PTHR43267">
    <property type="entry name" value="TRNA THREONYLCARBAMOYLADENOSINE DEHYDRATASE"/>
    <property type="match status" value="1"/>
</dbReference>
<dbReference type="InterPro" id="IPR045886">
    <property type="entry name" value="ThiF/MoeB/HesA"/>
</dbReference>
<dbReference type="InterPro" id="IPR000594">
    <property type="entry name" value="ThiF_NAD_FAD-bd"/>
</dbReference>
<dbReference type="EMBL" id="JAFNME010000014">
    <property type="protein sequence ID" value="MBO1249753.1"/>
    <property type="molecule type" value="Genomic_DNA"/>
</dbReference>
<proteinExistence type="predicted"/>
<dbReference type="AlphaFoldDB" id="A0A939KEV3"/>
<feature type="domain" description="THIF-type NAD/FAD binding fold" evidence="1">
    <location>
        <begin position="40"/>
        <end position="185"/>
    </location>
</feature>
<dbReference type="CDD" id="cd00755">
    <property type="entry name" value="YgdL_like"/>
    <property type="match status" value="1"/>
</dbReference>